<feature type="non-terminal residue" evidence="1">
    <location>
        <position position="1"/>
    </location>
</feature>
<evidence type="ECO:0000313" key="2">
    <source>
        <dbReference type="Proteomes" id="UP000824469"/>
    </source>
</evidence>
<comment type="caution">
    <text evidence="1">The sequence shown here is derived from an EMBL/GenBank/DDBJ whole genome shotgun (WGS) entry which is preliminary data.</text>
</comment>
<protein>
    <submittedName>
        <fullName evidence="1">Uncharacterized protein</fullName>
    </submittedName>
</protein>
<sequence length="56" mass="6619">WTWWEDIMTQETMLSWSVLEFGGFKGAELSNAKEAIRWATYYLLNDTSHPCTIYVQ</sequence>
<evidence type="ECO:0000313" key="1">
    <source>
        <dbReference type="EMBL" id="KAH9307614.1"/>
    </source>
</evidence>
<gene>
    <name evidence="1" type="ORF">KI387_035525</name>
</gene>
<dbReference type="Proteomes" id="UP000824469">
    <property type="component" value="Unassembled WGS sequence"/>
</dbReference>
<accession>A0AA38FNL5</accession>
<proteinExistence type="predicted"/>
<dbReference type="EMBL" id="JAHRHJ020000007">
    <property type="protein sequence ID" value="KAH9307614.1"/>
    <property type="molecule type" value="Genomic_DNA"/>
</dbReference>
<reference evidence="1 2" key="1">
    <citation type="journal article" date="2021" name="Nat. Plants">
        <title>The Taxus genome provides insights into paclitaxel biosynthesis.</title>
        <authorList>
            <person name="Xiong X."/>
            <person name="Gou J."/>
            <person name="Liao Q."/>
            <person name="Li Y."/>
            <person name="Zhou Q."/>
            <person name="Bi G."/>
            <person name="Li C."/>
            <person name="Du R."/>
            <person name="Wang X."/>
            <person name="Sun T."/>
            <person name="Guo L."/>
            <person name="Liang H."/>
            <person name="Lu P."/>
            <person name="Wu Y."/>
            <person name="Zhang Z."/>
            <person name="Ro D.K."/>
            <person name="Shang Y."/>
            <person name="Huang S."/>
            <person name="Yan J."/>
        </authorList>
    </citation>
    <scope>NUCLEOTIDE SEQUENCE [LARGE SCALE GENOMIC DNA]</scope>
    <source>
        <strain evidence="1">Ta-2019</strain>
    </source>
</reference>
<feature type="non-terminal residue" evidence="1">
    <location>
        <position position="56"/>
    </location>
</feature>
<name>A0AA38FNL5_TAXCH</name>
<keyword evidence="2" id="KW-1185">Reference proteome</keyword>
<dbReference type="AlphaFoldDB" id="A0AA38FNL5"/>
<organism evidence="1 2">
    <name type="scientific">Taxus chinensis</name>
    <name type="common">Chinese yew</name>
    <name type="synonym">Taxus wallichiana var. chinensis</name>
    <dbReference type="NCBI Taxonomy" id="29808"/>
    <lineage>
        <taxon>Eukaryota</taxon>
        <taxon>Viridiplantae</taxon>
        <taxon>Streptophyta</taxon>
        <taxon>Embryophyta</taxon>
        <taxon>Tracheophyta</taxon>
        <taxon>Spermatophyta</taxon>
        <taxon>Pinopsida</taxon>
        <taxon>Pinidae</taxon>
        <taxon>Conifers II</taxon>
        <taxon>Cupressales</taxon>
        <taxon>Taxaceae</taxon>
        <taxon>Taxus</taxon>
    </lineage>
</organism>